<dbReference type="Proteomes" id="UP000007590">
    <property type="component" value="Chromosome"/>
</dbReference>
<dbReference type="STRING" id="929556.Solca_0184"/>
<protein>
    <submittedName>
        <fullName evidence="2">cAMP-binding protein</fullName>
    </submittedName>
</protein>
<dbReference type="OrthoDB" id="948610at2"/>
<dbReference type="KEGG" id="scn:Solca_0184"/>
<reference evidence="2" key="1">
    <citation type="submission" date="2012-02" db="EMBL/GenBank/DDBJ databases">
        <title>The complete genome of Solitalea canadensis DSM 3403.</title>
        <authorList>
            <consortium name="US DOE Joint Genome Institute (JGI-PGF)"/>
            <person name="Lucas S."/>
            <person name="Copeland A."/>
            <person name="Lapidus A."/>
            <person name="Glavina del Rio T."/>
            <person name="Dalin E."/>
            <person name="Tice H."/>
            <person name="Bruce D."/>
            <person name="Goodwin L."/>
            <person name="Pitluck S."/>
            <person name="Peters L."/>
            <person name="Ovchinnikova G."/>
            <person name="Lu M."/>
            <person name="Kyrpides N."/>
            <person name="Mavromatis K."/>
            <person name="Ivanova N."/>
            <person name="Brettin T."/>
            <person name="Detter J.C."/>
            <person name="Han C."/>
            <person name="Larimer F."/>
            <person name="Land M."/>
            <person name="Hauser L."/>
            <person name="Markowitz V."/>
            <person name="Cheng J.-F."/>
            <person name="Hugenholtz P."/>
            <person name="Woyke T."/>
            <person name="Wu D."/>
            <person name="Spring S."/>
            <person name="Schroeder M."/>
            <person name="Kopitz M."/>
            <person name="Brambilla E."/>
            <person name="Klenk H.-P."/>
            <person name="Eisen J.A."/>
        </authorList>
    </citation>
    <scope>NUCLEOTIDE SEQUENCE</scope>
    <source>
        <strain evidence="2">DSM 3403</strain>
    </source>
</reference>
<evidence type="ECO:0000313" key="3">
    <source>
        <dbReference type="Proteomes" id="UP000007590"/>
    </source>
</evidence>
<accession>H8KNS3</accession>
<proteinExistence type="predicted"/>
<keyword evidence="3" id="KW-1185">Reference proteome</keyword>
<gene>
    <name evidence="2" type="ordered locus">Solca_0184</name>
</gene>
<evidence type="ECO:0000313" key="2">
    <source>
        <dbReference type="EMBL" id="AFD05334.1"/>
    </source>
</evidence>
<dbReference type="HOGENOM" id="CLU_075053_9_3_10"/>
<dbReference type="AlphaFoldDB" id="H8KNS3"/>
<dbReference type="Gene3D" id="2.60.120.10">
    <property type="entry name" value="Jelly Rolls"/>
    <property type="match status" value="1"/>
</dbReference>
<dbReference type="Pfam" id="PF00027">
    <property type="entry name" value="cNMP_binding"/>
    <property type="match status" value="1"/>
</dbReference>
<dbReference type="RefSeq" id="WP_014678562.1">
    <property type="nucleotide sequence ID" value="NC_017770.1"/>
</dbReference>
<feature type="domain" description="Cyclic nucleotide-binding" evidence="1">
    <location>
        <begin position="29"/>
        <end position="112"/>
    </location>
</feature>
<dbReference type="CDD" id="cd00038">
    <property type="entry name" value="CAP_ED"/>
    <property type="match status" value="1"/>
</dbReference>
<dbReference type="InterPro" id="IPR014710">
    <property type="entry name" value="RmlC-like_jellyroll"/>
</dbReference>
<dbReference type="InterPro" id="IPR018490">
    <property type="entry name" value="cNMP-bd_dom_sf"/>
</dbReference>
<dbReference type="EMBL" id="CP003349">
    <property type="protein sequence ID" value="AFD05334.1"/>
    <property type="molecule type" value="Genomic_DNA"/>
</dbReference>
<sequence length="213" mass="24982">MELLFQSLSAITPISTGYKKQLRQFVIEKHYSKHQLLIAEGDKLENVYFIKQGFAVGYFYNDGKRVTSSFWSEGQFLFTAFDFITREKSSTYIEFAEASTVISLPLKHLLELNSTFPEAKAIESFLVVEQQRVKDGRLIDFLTLKGLERYQKLMNTFPDLFQRIAQKYILSYLGITKETLSRYRTKKQKLKINLLILFNTIFLRGLEYSMEFI</sequence>
<dbReference type="eggNOG" id="COG0664">
    <property type="taxonomic scope" value="Bacteria"/>
</dbReference>
<dbReference type="SUPFAM" id="SSF51206">
    <property type="entry name" value="cAMP-binding domain-like"/>
    <property type="match status" value="1"/>
</dbReference>
<evidence type="ECO:0000259" key="1">
    <source>
        <dbReference type="Pfam" id="PF00027"/>
    </source>
</evidence>
<name>H8KNS3_SOLCM</name>
<dbReference type="InterPro" id="IPR000595">
    <property type="entry name" value="cNMP-bd_dom"/>
</dbReference>
<organism evidence="2 3">
    <name type="scientific">Solitalea canadensis (strain ATCC 29591 / DSM 3403 / JCM 21819 / LMG 8368 / NBRC 15130 / NCIMB 12057 / USAM 9D)</name>
    <name type="common">Flexibacter canadensis</name>
    <dbReference type="NCBI Taxonomy" id="929556"/>
    <lineage>
        <taxon>Bacteria</taxon>
        <taxon>Pseudomonadati</taxon>
        <taxon>Bacteroidota</taxon>
        <taxon>Sphingobacteriia</taxon>
        <taxon>Sphingobacteriales</taxon>
        <taxon>Sphingobacteriaceae</taxon>
        <taxon>Solitalea</taxon>
    </lineage>
</organism>